<dbReference type="Pfam" id="PF07690">
    <property type="entry name" value="MFS_1"/>
    <property type="match status" value="1"/>
</dbReference>
<keyword evidence="4 6" id="KW-1133">Transmembrane helix</keyword>
<evidence type="ECO:0000313" key="8">
    <source>
        <dbReference type="EMBL" id="KAF2668024.1"/>
    </source>
</evidence>
<proteinExistence type="predicted"/>
<evidence type="ECO:0000256" key="2">
    <source>
        <dbReference type="ARBA" id="ARBA00022448"/>
    </source>
</evidence>
<keyword evidence="3 6" id="KW-0812">Transmembrane</keyword>
<dbReference type="EMBL" id="MU004237">
    <property type="protein sequence ID" value="KAF2668024.1"/>
    <property type="molecule type" value="Genomic_DNA"/>
</dbReference>
<dbReference type="InterPro" id="IPR018247">
    <property type="entry name" value="EF_Hand_1_Ca_BS"/>
</dbReference>
<dbReference type="Proteomes" id="UP000799302">
    <property type="component" value="Unassembled WGS sequence"/>
</dbReference>
<dbReference type="PANTHER" id="PTHR43791">
    <property type="entry name" value="PERMEASE-RELATED"/>
    <property type="match status" value="1"/>
</dbReference>
<feature type="transmembrane region" description="Helical" evidence="6">
    <location>
        <begin position="310"/>
        <end position="327"/>
    </location>
</feature>
<evidence type="ECO:0000256" key="6">
    <source>
        <dbReference type="SAM" id="Phobius"/>
    </source>
</evidence>
<feature type="transmembrane region" description="Helical" evidence="6">
    <location>
        <begin position="395"/>
        <end position="413"/>
    </location>
</feature>
<dbReference type="GO" id="GO:0022857">
    <property type="term" value="F:transmembrane transporter activity"/>
    <property type="evidence" value="ECO:0007669"/>
    <property type="project" value="InterPro"/>
</dbReference>
<dbReference type="InterPro" id="IPR011701">
    <property type="entry name" value="MFS"/>
</dbReference>
<keyword evidence="9" id="KW-1185">Reference proteome</keyword>
<name>A0A6A6UAT7_9PEZI</name>
<dbReference type="Gene3D" id="1.20.1250.20">
    <property type="entry name" value="MFS general substrate transporter like domains"/>
    <property type="match status" value="2"/>
</dbReference>
<feature type="transmembrane region" description="Helical" evidence="6">
    <location>
        <begin position="363"/>
        <end position="383"/>
    </location>
</feature>
<evidence type="ECO:0000256" key="1">
    <source>
        <dbReference type="ARBA" id="ARBA00004141"/>
    </source>
</evidence>
<feature type="transmembrane region" description="Helical" evidence="6">
    <location>
        <begin position="425"/>
        <end position="447"/>
    </location>
</feature>
<dbReference type="GO" id="GO:0016020">
    <property type="term" value="C:membrane"/>
    <property type="evidence" value="ECO:0007669"/>
    <property type="project" value="UniProtKB-SubCell"/>
</dbReference>
<feature type="domain" description="Major facilitator superfamily (MFS) profile" evidence="7">
    <location>
        <begin position="37"/>
        <end position="451"/>
    </location>
</feature>
<evidence type="ECO:0000256" key="3">
    <source>
        <dbReference type="ARBA" id="ARBA00022692"/>
    </source>
</evidence>
<keyword evidence="2" id="KW-0813">Transport</keyword>
<gene>
    <name evidence="8" type="ORF">BT63DRAFT_374958</name>
</gene>
<feature type="transmembrane region" description="Helical" evidence="6">
    <location>
        <begin position="264"/>
        <end position="290"/>
    </location>
</feature>
<dbReference type="InterPro" id="IPR036259">
    <property type="entry name" value="MFS_trans_sf"/>
</dbReference>
<evidence type="ECO:0000313" key="9">
    <source>
        <dbReference type="Proteomes" id="UP000799302"/>
    </source>
</evidence>
<dbReference type="AlphaFoldDB" id="A0A6A6UAT7"/>
<dbReference type="PROSITE" id="PS00018">
    <property type="entry name" value="EF_HAND_1"/>
    <property type="match status" value="1"/>
</dbReference>
<dbReference type="FunFam" id="1.20.1250.20:FF:000013">
    <property type="entry name" value="MFS general substrate transporter"/>
    <property type="match status" value="1"/>
</dbReference>
<feature type="transmembrane region" description="Helical" evidence="6">
    <location>
        <begin position="334"/>
        <end position="351"/>
    </location>
</feature>
<feature type="transmembrane region" description="Helical" evidence="6">
    <location>
        <begin position="128"/>
        <end position="152"/>
    </location>
</feature>
<feature type="transmembrane region" description="Helical" evidence="6">
    <location>
        <begin position="159"/>
        <end position="183"/>
    </location>
</feature>
<evidence type="ECO:0000256" key="4">
    <source>
        <dbReference type="ARBA" id="ARBA00022989"/>
    </source>
</evidence>
<organism evidence="8 9">
    <name type="scientific">Microthyrium microscopicum</name>
    <dbReference type="NCBI Taxonomy" id="703497"/>
    <lineage>
        <taxon>Eukaryota</taxon>
        <taxon>Fungi</taxon>
        <taxon>Dikarya</taxon>
        <taxon>Ascomycota</taxon>
        <taxon>Pezizomycotina</taxon>
        <taxon>Dothideomycetes</taxon>
        <taxon>Dothideomycetes incertae sedis</taxon>
        <taxon>Microthyriales</taxon>
        <taxon>Microthyriaceae</taxon>
        <taxon>Microthyrium</taxon>
    </lineage>
</organism>
<comment type="subcellular location">
    <subcellularLocation>
        <location evidence="1">Membrane</location>
        <topology evidence="1">Multi-pass membrane protein</topology>
    </subcellularLocation>
</comment>
<sequence length="483" mass="53456">MKDFKGDLEVELHDNLSEVSWSEAEERAVRRKLDWHLVPPLTLMYLLCFIDRTNIGNAKIQGMSKDLDLSGLNYNYALTVFYIVYILVEIPSNMALKRLGANIWLPVLTVAFGGVCVGTAFVKTFTQLVVVRILLGITEGGMFPGTSFYLSCFYRREELLLRVGIFASSASMAGAFGGLLATGLTKIHSWGVPGSKLYMWRNIFFFEGLFTIFIGLMVPLMLPKSVESCKFFTDRERMIAITRLAKENDADDSHKVTKADIKAAIFNINIQFCAFGFLCANVAVQSLSLFMPTILNQMGYTPISAQLHSVPPYFLACCLAIFVAFLSDRTRQRGIFLVIFAAIAAIGYAVIMSTNNPKTKYAAIFIIAMGGFPNGPGFLSWGINSNAGSRAVASAYIMSVGTVGAVISTWTYMEKDKPGYKKGHAINLGFQIAVIALAGSCVLYCQWENKQRAAGRRDGRLVGLSDAEKRKLGYRHPDFRYIP</sequence>
<dbReference type="InterPro" id="IPR020846">
    <property type="entry name" value="MFS_dom"/>
</dbReference>
<keyword evidence="5 6" id="KW-0472">Membrane</keyword>
<accession>A0A6A6UAT7</accession>
<evidence type="ECO:0000259" key="7">
    <source>
        <dbReference type="PROSITE" id="PS50850"/>
    </source>
</evidence>
<evidence type="ECO:0000256" key="5">
    <source>
        <dbReference type="ARBA" id="ARBA00023136"/>
    </source>
</evidence>
<dbReference type="OrthoDB" id="9971669at2759"/>
<dbReference type="PANTHER" id="PTHR43791:SF53">
    <property type="entry name" value="MAJOR FACILITATOR SUPERFAMILY (MFS) PROFILE DOMAIN-CONTAINING PROTEIN"/>
    <property type="match status" value="1"/>
</dbReference>
<feature type="transmembrane region" description="Helical" evidence="6">
    <location>
        <begin position="103"/>
        <end position="122"/>
    </location>
</feature>
<reference evidence="8" key="1">
    <citation type="journal article" date="2020" name="Stud. Mycol.">
        <title>101 Dothideomycetes genomes: a test case for predicting lifestyles and emergence of pathogens.</title>
        <authorList>
            <person name="Haridas S."/>
            <person name="Albert R."/>
            <person name="Binder M."/>
            <person name="Bloem J."/>
            <person name="Labutti K."/>
            <person name="Salamov A."/>
            <person name="Andreopoulos B."/>
            <person name="Baker S."/>
            <person name="Barry K."/>
            <person name="Bills G."/>
            <person name="Bluhm B."/>
            <person name="Cannon C."/>
            <person name="Castanera R."/>
            <person name="Culley D."/>
            <person name="Daum C."/>
            <person name="Ezra D."/>
            <person name="Gonzalez J."/>
            <person name="Henrissat B."/>
            <person name="Kuo A."/>
            <person name="Liang C."/>
            <person name="Lipzen A."/>
            <person name="Lutzoni F."/>
            <person name="Magnuson J."/>
            <person name="Mondo S."/>
            <person name="Nolan M."/>
            <person name="Ohm R."/>
            <person name="Pangilinan J."/>
            <person name="Park H.-J."/>
            <person name="Ramirez L."/>
            <person name="Alfaro M."/>
            <person name="Sun H."/>
            <person name="Tritt A."/>
            <person name="Yoshinaga Y."/>
            <person name="Zwiers L.-H."/>
            <person name="Turgeon B."/>
            <person name="Goodwin S."/>
            <person name="Spatafora J."/>
            <person name="Crous P."/>
            <person name="Grigoriev I."/>
        </authorList>
    </citation>
    <scope>NUCLEOTIDE SEQUENCE</scope>
    <source>
        <strain evidence="8">CBS 115976</strain>
    </source>
</reference>
<dbReference type="PROSITE" id="PS50850">
    <property type="entry name" value="MFS"/>
    <property type="match status" value="1"/>
</dbReference>
<dbReference type="FunFam" id="1.20.1250.20:FF:000018">
    <property type="entry name" value="MFS transporter permease"/>
    <property type="match status" value="1"/>
</dbReference>
<dbReference type="SUPFAM" id="SSF103473">
    <property type="entry name" value="MFS general substrate transporter"/>
    <property type="match status" value="1"/>
</dbReference>
<protein>
    <submittedName>
        <fullName evidence="8">MFS general substrate transporter</fullName>
    </submittedName>
</protein>
<feature type="transmembrane region" description="Helical" evidence="6">
    <location>
        <begin position="203"/>
        <end position="222"/>
    </location>
</feature>
<feature type="transmembrane region" description="Helical" evidence="6">
    <location>
        <begin position="74"/>
        <end position="91"/>
    </location>
</feature>